<organism evidence="3 4">
    <name type="scientific">Nepenthes gracilis</name>
    <name type="common">Slender pitcher plant</name>
    <dbReference type="NCBI Taxonomy" id="150966"/>
    <lineage>
        <taxon>Eukaryota</taxon>
        <taxon>Viridiplantae</taxon>
        <taxon>Streptophyta</taxon>
        <taxon>Embryophyta</taxon>
        <taxon>Tracheophyta</taxon>
        <taxon>Spermatophyta</taxon>
        <taxon>Magnoliopsida</taxon>
        <taxon>eudicotyledons</taxon>
        <taxon>Gunneridae</taxon>
        <taxon>Pentapetalae</taxon>
        <taxon>Caryophyllales</taxon>
        <taxon>Nepenthaceae</taxon>
        <taxon>Nepenthes</taxon>
    </lineage>
</organism>
<name>A0AAD3TCY9_NEPGR</name>
<keyword evidence="1" id="KW-0175">Coiled coil</keyword>
<accession>A0AAD3TCY9</accession>
<gene>
    <name evidence="3" type="ORF">Nepgr_029108</name>
</gene>
<protein>
    <submittedName>
        <fullName evidence="3">Uncharacterized protein</fullName>
    </submittedName>
</protein>
<feature type="coiled-coil region" evidence="1">
    <location>
        <begin position="66"/>
        <end position="114"/>
    </location>
</feature>
<evidence type="ECO:0000256" key="1">
    <source>
        <dbReference type="SAM" id="Coils"/>
    </source>
</evidence>
<dbReference type="Proteomes" id="UP001279734">
    <property type="component" value="Unassembled WGS sequence"/>
</dbReference>
<dbReference type="EMBL" id="BSYO01000032">
    <property type="protein sequence ID" value="GMH27265.1"/>
    <property type="molecule type" value="Genomic_DNA"/>
</dbReference>
<proteinExistence type="predicted"/>
<comment type="caution">
    <text evidence="3">The sequence shown here is derived from an EMBL/GenBank/DDBJ whole genome shotgun (WGS) entry which is preliminary data.</text>
</comment>
<feature type="region of interest" description="Disordered" evidence="2">
    <location>
        <begin position="1"/>
        <end position="55"/>
    </location>
</feature>
<reference evidence="3" key="1">
    <citation type="submission" date="2023-05" db="EMBL/GenBank/DDBJ databases">
        <title>Nepenthes gracilis genome sequencing.</title>
        <authorList>
            <person name="Fukushima K."/>
        </authorList>
    </citation>
    <scope>NUCLEOTIDE SEQUENCE</scope>
    <source>
        <strain evidence="3">SING2019-196</strain>
    </source>
</reference>
<keyword evidence="4" id="KW-1185">Reference proteome</keyword>
<sequence length="194" mass="21226">MEGSSSDTEHTFLGSESGSHAPVSSGAHSLGEARSETTVAGPSQGRGVPPGFERVPPHRGALAIEAEWLRARVAHLEDALAESEARVVWLADANVGAQGRILALEEEKEQLGRRHQAEVAALRTEMRSMVRPEDTRPDLDRRYLDAIRLCKRLALLEDPGFRVGVIDSRNSSARTRDQLVDYPVQSSSSGHRDR</sequence>
<dbReference type="AlphaFoldDB" id="A0AAD3TCY9"/>
<evidence type="ECO:0000256" key="2">
    <source>
        <dbReference type="SAM" id="MobiDB-lite"/>
    </source>
</evidence>
<evidence type="ECO:0000313" key="4">
    <source>
        <dbReference type="Proteomes" id="UP001279734"/>
    </source>
</evidence>
<evidence type="ECO:0000313" key="3">
    <source>
        <dbReference type="EMBL" id="GMH27265.1"/>
    </source>
</evidence>